<dbReference type="GO" id="GO:0008194">
    <property type="term" value="F:UDP-glycosyltransferase activity"/>
    <property type="evidence" value="ECO:0007669"/>
    <property type="project" value="InterPro"/>
</dbReference>
<keyword evidence="2 3" id="KW-0808">Transferase</keyword>
<dbReference type="PANTHER" id="PTHR48043">
    <property type="entry name" value="EG:EG0003.4 PROTEIN-RELATED"/>
    <property type="match status" value="1"/>
</dbReference>
<dbReference type="Proteomes" id="UP000770015">
    <property type="component" value="Unassembled WGS sequence"/>
</dbReference>
<evidence type="ECO:0000256" key="1">
    <source>
        <dbReference type="ARBA" id="ARBA00022676"/>
    </source>
</evidence>
<sequence length="489" mass="53820">MADPKRILFMTCSERGQSNVFIAVIQELGLIDPSVDLHLCSFSPLAKTAAALDRPPVFHELTEPPVVDILFNSLESGFPQQAALHPTVWNAHRGSNVVSRVGCPWTPEQMSRLVRQMQAIIKDVQPDLIVIDNLFAPAITVCVAQKEIQWIILSPNSYREFITSFQPKLAVFWKYAVPRAIIPYPVPWYLILSNIYQLFLYIVTPPLSKWFRAHAKNMRENHGIEFADISYIPQMLNPHPGFKVLCPSLPETDFPFDIYPPHVQGCGPIVLPAPPVSEVDPELASWLAKRPTILVALGTHAAYTDDEAAELGGSLRRVLAEARRLGKDLQVLWKLKRVETGEAGLAKIHASIGEEFLPLVRITSWLKPDPIAILQTGSIVCAVSHGGANSSWEALSAGVPQIILPTWYDTYDVAARMEYLGIGRIGSKKAAPRCTADELGAVFIDVIYGAAGDAIRERVKHLADVVRSAGEGRTIAAQAILAEVRGSKA</sequence>
<proteinExistence type="predicted"/>
<dbReference type="AlphaFoldDB" id="A0A9P8V4X6"/>
<organism evidence="3 4">
    <name type="scientific">Plectosphaerella plurivora</name>
    <dbReference type="NCBI Taxonomy" id="936078"/>
    <lineage>
        <taxon>Eukaryota</taxon>
        <taxon>Fungi</taxon>
        <taxon>Dikarya</taxon>
        <taxon>Ascomycota</taxon>
        <taxon>Pezizomycotina</taxon>
        <taxon>Sordariomycetes</taxon>
        <taxon>Hypocreomycetidae</taxon>
        <taxon>Glomerellales</taxon>
        <taxon>Plectosphaerellaceae</taxon>
        <taxon>Plectosphaerella</taxon>
    </lineage>
</organism>
<dbReference type="InterPro" id="IPR050271">
    <property type="entry name" value="UDP-glycosyltransferase"/>
</dbReference>
<gene>
    <name evidence="3" type="ORF">F5X68DRAFT_245115</name>
</gene>
<dbReference type="InterPro" id="IPR002213">
    <property type="entry name" value="UDP_glucos_trans"/>
</dbReference>
<dbReference type="PANTHER" id="PTHR48043:SF145">
    <property type="entry name" value="FI06409P-RELATED"/>
    <property type="match status" value="1"/>
</dbReference>
<dbReference type="CDD" id="cd03784">
    <property type="entry name" value="GT1_Gtf-like"/>
    <property type="match status" value="1"/>
</dbReference>
<comment type="caution">
    <text evidence="3">The sequence shown here is derived from an EMBL/GenBank/DDBJ whole genome shotgun (WGS) entry which is preliminary data.</text>
</comment>
<dbReference type="Pfam" id="PF00201">
    <property type="entry name" value="UDPGT"/>
    <property type="match status" value="1"/>
</dbReference>
<keyword evidence="1" id="KW-0328">Glycosyltransferase</keyword>
<evidence type="ECO:0000313" key="4">
    <source>
        <dbReference type="Proteomes" id="UP000770015"/>
    </source>
</evidence>
<dbReference type="OrthoDB" id="5835829at2759"/>
<keyword evidence="4" id="KW-1185">Reference proteome</keyword>
<dbReference type="EMBL" id="JAGSXJ010000020">
    <property type="protein sequence ID" value="KAH6680076.1"/>
    <property type="molecule type" value="Genomic_DNA"/>
</dbReference>
<evidence type="ECO:0000313" key="3">
    <source>
        <dbReference type="EMBL" id="KAH6680076.1"/>
    </source>
</evidence>
<dbReference type="SUPFAM" id="SSF53756">
    <property type="entry name" value="UDP-Glycosyltransferase/glycogen phosphorylase"/>
    <property type="match status" value="1"/>
</dbReference>
<evidence type="ECO:0000256" key="2">
    <source>
        <dbReference type="ARBA" id="ARBA00022679"/>
    </source>
</evidence>
<protein>
    <submittedName>
        <fullName evidence="3">UDP-glucoronosyl and UDP-glucosyl transferase</fullName>
    </submittedName>
</protein>
<accession>A0A9P8V4X6</accession>
<reference evidence="3" key="1">
    <citation type="journal article" date="2021" name="Nat. Commun.">
        <title>Genetic determinants of endophytism in the Arabidopsis root mycobiome.</title>
        <authorList>
            <person name="Mesny F."/>
            <person name="Miyauchi S."/>
            <person name="Thiergart T."/>
            <person name="Pickel B."/>
            <person name="Atanasova L."/>
            <person name="Karlsson M."/>
            <person name="Huettel B."/>
            <person name="Barry K.W."/>
            <person name="Haridas S."/>
            <person name="Chen C."/>
            <person name="Bauer D."/>
            <person name="Andreopoulos W."/>
            <person name="Pangilinan J."/>
            <person name="LaButti K."/>
            <person name="Riley R."/>
            <person name="Lipzen A."/>
            <person name="Clum A."/>
            <person name="Drula E."/>
            <person name="Henrissat B."/>
            <person name="Kohler A."/>
            <person name="Grigoriev I.V."/>
            <person name="Martin F.M."/>
            <person name="Hacquard S."/>
        </authorList>
    </citation>
    <scope>NUCLEOTIDE SEQUENCE</scope>
    <source>
        <strain evidence="3">MPI-SDFR-AT-0117</strain>
    </source>
</reference>
<name>A0A9P8V4X6_9PEZI</name>
<dbReference type="Gene3D" id="3.40.50.2000">
    <property type="entry name" value="Glycogen Phosphorylase B"/>
    <property type="match status" value="2"/>
</dbReference>